<evidence type="ECO:0000313" key="3">
    <source>
        <dbReference type="Proteomes" id="UP000185766"/>
    </source>
</evidence>
<organism evidence="2 3">
    <name type="scientific">Atopomonas hussainii</name>
    <dbReference type="NCBI Taxonomy" id="1429083"/>
    <lineage>
        <taxon>Bacteria</taxon>
        <taxon>Pseudomonadati</taxon>
        <taxon>Pseudomonadota</taxon>
        <taxon>Gammaproteobacteria</taxon>
        <taxon>Pseudomonadales</taxon>
        <taxon>Pseudomonadaceae</taxon>
        <taxon>Atopomonas</taxon>
    </lineage>
</organism>
<dbReference type="InterPro" id="IPR008620">
    <property type="entry name" value="FixH"/>
</dbReference>
<dbReference type="AlphaFoldDB" id="A0A1H7JVE5"/>
<name>A0A1H7JVE5_9GAMM</name>
<dbReference type="STRING" id="1429083.GCA_001885685_01366"/>
<gene>
    <name evidence="2" type="ORF">SAMN05216214_10561</name>
</gene>
<evidence type="ECO:0000313" key="2">
    <source>
        <dbReference type="EMBL" id="SEK78549.1"/>
    </source>
</evidence>
<protein>
    <recommendedName>
        <fullName evidence="4">FixH</fullName>
    </recommendedName>
</protein>
<keyword evidence="1" id="KW-0472">Membrane</keyword>
<keyword evidence="3" id="KW-1185">Reference proteome</keyword>
<feature type="transmembrane region" description="Helical" evidence="1">
    <location>
        <begin position="16"/>
        <end position="39"/>
    </location>
</feature>
<keyword evidence="1" id="KW-1133">Transmembrane helix</keyword>
<dbReference type="EMBL" id="FOAS01000005">
    <property type="protein sequence ID" value="SEK78549.1"/>
    <property type="molecule type" value="Genomic_DNA"/>
</dbReference>
<accession>A0A1H7JVE5</accession>
<dbReference type="Proteomes" id="UP000185766">
    <property type="component" value="Unassembled WGS sequence"/>
</dbReference>
<evidence type="ECO:0000256" key="1">
    <source>
        <dbReference type="SAM" id="Phobius"/>
    </source>
</evidence>
<dbReference type="Pfam" id="PF05751">
    <property type="entry name" value="FixH"/>
    <property type="match status" value="1"/>
</dbReference>
<reference evidence="2 3" key="1">
    <citation type="submission" date="2016-10" db="EMBL/GenBank/DDBJ databases">
        <authorList>
            <person name="de Groot N.N."/>
        </authorList>
    </citation>
    <scope>NUCLEOTIDE SEQUENCE [LARGE SCALE GENOMIC DNA]</scope>
    <source>
        <strain evidence="2 3">JCM 19513</strain>
    </source>
</reference>
<proteinExistence type="predicted"/>
<keyword evidence="1" id="KW-0812">Transmembrane</keyword>
<sequence length="171" mass="19175">MNTMSKNPAPWYKQPWLLFLLGMLGFGISGGTTLLIVAINNQDPVLSDDYYDVGKGINQSLARESFADQLKLSADIRIDSLTGEIELQLSGLSRPEQITLNVISPTQPDKDRTIKLTHSASEPGRYVGQLLDEIIGRRFLELLGQEGGQEWRLFDEFYLQAEQQLVLSAEF</sequence>
<evidence type="ECO:0008006" key="4">
    <source>
        <dbReference type="Google" id="ProtNLM"/>
    </source>
</evidence>